<keyword evidence="9" id="KW-1185">Reference proteome</keyword>
<feature type="transmembrane region" description="Helical" evidence="7">
    <location>
        <begin position="418"/>
        <end position="439"/>
    </location>
</feature>
<evidence type="ECO:0000313" key="8">
    <source>
        <dbReference type="EMBL" id="KAF5348675.1"/>
    </source>
</evidence>
<dbReference type="Pfam" id="PF05346">
    <property type="entry name" value="DUF747"/>
    <property type="match status" value="1"/>
</dbReference>
<feature type="region of interest" description="Disordered" evidence="6">
    <location>
        <begin position="548"/>
        <end position="567"/>
    </location>
</feature>
<evidence type="ECO:0000256" key="1">
    <source>
        <dbReference type="ARBA" id="ARBA00004141"/>
    </source>
</evidence>
<evidence type="ECO:0000256" key="7">
    <source>
        <dbReference type="SAM" id="Phobius"/>
    </source>
</evidence>
<dbReference type="InterPro" id="IPR008010">
    <property type="entry name" value="Tatp1"/>
</dbReference>
<feature type="compositionally biased region" description="Basic and acidic residues" evidence="6">
    <location>
        <begin position="553"/>
        <end position="567"/>
    </location>
</feature>
<dbReference type="PANTHER" id="PTHR13317:SF4">
    <property type="entry name" value="TRANSMEMBRANE ANTERIOR POSTERIOR TRANSFORMATION PROTEIN 1 HOMOLOG"/>
    <property type="match status" value="1"/>
</dbReference>
<keyword evidence="4 7" id="KW-1133">Transmembrane helix</keyword>
<evidence type="ECO:0008006" key="10">
    <source>
        <dbReference type="Google" id="ProtNLM"/>
    </source>
</evidence>
<reference evidence="8 9" key="1">
    <citation type="journal article" date="2020" name="ISME J.">
        <title>Uncovering the hidden diversity of litter-decomposition mechanisms in mushroom-forming fungi.</title>
        <authorList>
            <person name="Floudas D."/>
            <person name="Bentzer J."/>
            <person name="Ahren D."/>
            <person name="Johansson T."/>
            <person name="Persson P."/>
            <person name="Tunlid A."/>
        </authorList>
    </citation>
    <scope>NUCLEOTIDE SEQUENCE [LARGE SCALE GENOMIC DNA]</scope>
    <source>
        <strain evidence="8 9">CBS 291.85</strain>
    </source>
</reference>
<comment type="caution">
    <text evidence="8">The sequence shown here is derived from an EMBL/GenBank/DDBJ whole genome shotgun (WGS) entry which is preliminary data.</text>
</comment>
<dbReference type="Proteomes" id="UP000559256">
    <property type="component" value="Unassembled WGS sequence"/>
</dbReference>
<feature type="transmembrane region" description="Helical" evidence="7">
    <location>
        <begin position="137"/>
        <end position="154"/>
    </location>
</feature>
<feature type="transmembrane region" description="Helical" evidence="7">
    <location>
        <begin position="469"/>
        <end position="495"/>
    </location>
</feature>
<proteinExistence type="inferred from homology"/>
<keyword evidence="3 7" id="KW-0812">Transmembrane</keyword>
<dbReference type="PANTHER" id="PTHR13317">
    <property type="entry name" value="TRANSMEMBRANE ANTERIOR POSTERIOR TRANSFORMATION PROTEIN 1 HOMOLOG"/>
    <property type="match status" value="1"/>
</dbReference>
<dbReference type="GO" id="GO:0005789">
    <property type="term" value="C:endoplasmic reticulum membrane"/>
    <property type="evidence" value="ECO:0007669"/>
    <property type="project" value="TreeGrafter"/>
</dbReference>
<dbReference type="AlphaFoldDB" id="A0A8H5CVJ5"/>
<evidence type="ECO:0000256" key="2">
    <source>
        <dbReference type="ARBA" id="ARBA00008803"/>
    </source>
</evidence>
<evidence type="ECO:0000256" key="3">
    <source>
        <dbReference type="ARBA" id="ARBA00022692"/>
    </source>
</evidence>
<feature type="transmembrane region" description="Helical" evidence="7">
    <location>
        <begin position="91"/>
        <end position="117"/>
    </location>
</feature>
<accession>A0A8H5CVJ5</accession>
<comment type="subcellular location">
    <subcellularLocation>
        <location evidence="1">Membrane</location>
        <topology evidence="1">Multi-pass membrane protein</topology>
    </subcellularLocation>
</comment>
<protein>
    <recommendedName>
        <fullName evidence="10">DUF747-domain-containing protein</fullName>
    </recommendedName>
</protein>
<keyword evidence="5 7" id="KW-0472">Membrane</keyword>
<evidence type="ECO:0000256" key="6">
    <source>
        <dbReference type="SAM" id="MobiDB-lite"/>
    </source>
</evidence>
<comment type="similarity">
    <text evidence="2">Belongs to the TAPT1 family.</text>
</comment>
<organism evidence="8 9">
    <name type="scientific">Tetrapyrgos nigripes</name>
    <dbReference type="NCBI Taxonomy" id="182062"/>
    <lineage>
        <taxon>Eukaryota</taxon>
        <taxon>Fungi</taxon>
        <taxon>Dikarya</taxon>
        <taxon>Basidiomycota</taxon>
        <taxon>Agaricomycotina</taxon>
        <taxon>Agaricomycetes</taxon>
        <taxon>Agaricomycetidae</taxon>
        <taxon>Agaricales</taxon>
        <taxon>Marasmiineae</taxon>
        <taxon>Marasmiaceae</taxon>
        <taxon>Tetrapyrgos</taxon>
    </lineage>
</organism>
<dbReference type="EMBL" id="JAACJM010000085">
    <property type="protein sequence ID" value="KAF5348675.1"/>
    <property type="molecule type" value="Genomic_DNA"/>
</dbReference>
<sequence length="584" mass="65973">MKRKIRPPAVNTKTTNENARLTYASLPPTPLSASPPITPTTPTFIPYQPPPFSLWDYLREELLATDFDSHQELKWDRVYNFLNIPLAMEKIIGFGFIVCLDSFLYTFTILPIRFALAVYRLLTPSGKPLAPSQKADLLRTLLLVVSILILIPLTDASKIYHFIRGQDTIKLYVIFNALEIADRLCASIGQDILDCLFSRSTLAPSTPTLRPLLYFSLALAYNVAHSIVMIYQLISLNVAVNSYDHALLTLLVSNQFVEIKGSVFKKFEKDNLFQITCADIVERFTLALMLSVVAFRNLIELSGSQFDFAEGGFVLPKSFGRWLRVGSPLRINLFGGINGNVLWTISYPVLTVMCSEMLVDWLKHAFITKFNHIRPSVYERYTDVLCRDLSNGSAVGRRGARKHTYVDQSPLVARRLGFASLPLAVLAILIGSQCLNLLFTDSRSFNVIETGNGVWRAQSETEIKELVRWVTWIVMGILFWLCAVVIKIIIGINLISYATRRRAGMEAREAEDAINDFGRDPIGEGKEERMYNRELKNILDSKLDNVSPTAEIGENKPSKDGSKGGRKRVPLEELTRYTMIKRIW</sequence>
<evidence type="ECO:0000313" key="9">
    <source>
        <dbReference type="Proteomes" id="UP000559256"/>
    </source>
</evidence>
<evidence type="ECO:0000256" key="4">
    <source>
        <dbReference type="ARBA" id="ARBA00022989"/>
    </source>
</evidence>
<evidence type="ECO:0000256" key="5">
    <source>
        <dbReference type="ARBA" id="ARBA00023136"/>
    </source>
</evidence>
<name>A0A8H5CVJ5_9AGAR</name>
<gene>
    <name evidence="8" type="ORF">D9758_006827</name>
</gene>
<dbReference type="OrthoDB" id="29023at2759"/>